<protein>
    <recommendedName>
        <fullName evidence="2 7">Glutamate racemase</fullName>
        <ecNumber evidence="2 7">5.1.1.3</ecNumber>
    </recommendedName>
</protein>
<dbReference type="RefSeq" id="WP_213236998.1">
    <property type="nucleotide sequence ID" value="NZ_JAHBCL010000017.1"/>
</dbReference>
<comment type="function">
    <text evidence="7">Provides the (R)-glutamate required for cell wall biosynthesis.</text>
</comment>
<feature type="binding site" evidence="7">
    <location>
        <begin position="75"/>
        <end position="76"/>
    </location>
    <ligand>
        <name>substrate</name>
    </ligand>
</feature>
<evidence type="ECO:0000256" key="3">
    <source>
        <dbReference type="ARBA" id="ARBA00022960"/>
    </source>
</evidence>
<dbReference type="GO" id="GO:0008881">
    <property type="term" value="F:glutamate racemase activity"/>
    <property type="evidence" value="ECO:0007669"/>
    <property type="project" value="UniProtKB-EC"/>
</dbReference>
<dbReference type="InterPro" id="IPR001920">
    <property type="entry name" value="Asp/Glu_race"/>
</dbReference>
<dbReference type="PANTHER" id="PTHR21198">
    <property type="entry name" value="GLUTAMATE RACEMASE"/>
    <property type="match status" value="1"/>
</dbReference>
<feature type="binding site" evidence="7">
    <location>
        <begin position="185"/>
        <end position="186"/>
    </location>
    <ligand>
        <name>substrate</name>
    </ligand>
</feature>
<evidence type="ECO:0000313" key="9">
    <source>
        <dbReference type="Proteomes" id="UP000746471"/>
    </source>
</evidence>
<keyword evidence="6 7" id="KW-0961">Cell wall biogenesis/degradation</keyword>
<dbReference type="Proteomes" id="UP000746471">
    <property type="component" value="Unassembled WGS sequence"/>
</dbReference>
<dbReference type="EC" id="5.1.1.3" evidence="2 7"/>
<name>A0ABS5PPQ3_9FIRM</name>
<dbReference type="SUPFAM" id="SSF53681">
    <property type="entry name" value="Aspartate/glutamate racemase"/>
    <property type="match status" value="2"/>
</dbReference>
<dbReference type="HAMAP" id="MF_00258">
    <property type="entry name" value="Glu_racemase"/>
    <property type="match status" value="1"/>
</dbReference>
<comment type="catalytic activity">
    <reaction evidence="1 7">
        <text>L-glutamate = D-glutamate</text>
        <dbReference type="Rhea" id="RHEA:12813"/>
        <dbReference type="ChEBI" id="CHEBI:29985"/>
        <dbReference type="ChEBI" id="CHEBI:29986"/>
        <dbReference type="EC" id="5.1.1.3"/>
    </reaction>
</comment>
<evidence type="ECO:0000256" key="1">
    <source>
        <dbReference type="ARBA" id="ARBA00001602"/>
    </source>
</evidence>
<evidence type="ECO:0000256" key="4">
    <source>
        <dbReference type="ARBA" id="ARBA00022984"/>
    </source>
</evidence>
<dbReference type="PANTHER" id="PTHR21198:SF3">
    <property type="entry name" value="GLUTAMATE RACEMASE"/>
    <property type="match status" value="1"/>
</dbReference>
<organism evidence="8 9">
    <name type="scientific">Fusibacter paucivorans</name>
    <dbReference type="NCBI Taxonomy" id="76009"/>
    <lineage>
        <taxon>Bacteria</taxon>
        <taxon>Bacillati</taxon>
        <taxon>Bacillota</taxon>
        <taxon>Clostridia</taxon>
        <taxon>Eubacteriales</taxon>
        <taxon>Eubacteriales Family XII. Incertae Sedis</taxon>
        <taxon>Fusibacter</taxon>
    </lineage>
</organism>
<dbReference type="Pfam" id="PF01177">
    <property type="entry name" value="Asp_Glu_race"/>
    <property type="match status" value="1"/>
</dbReference>
<comment type="caution">
    <text evidence="8">The sequence shown here is derived from an EMBL/GenBank/DDBJ whole genome shotgun (WGS) entry which is preliminary data.</text>
</comment>
<dbReference type="NCBIfam" id="TIGR00067">
    <property type="entry name" value="glut_race"/>
    <property type="match status" value="1"/>
</dbReference>
<keyword evidence="4 7" id="KW-0573">Peptidoglycan synthesis</keyword>
<dbReference type="Gene3D" id="3.40.50.1860">
    <property type="match status" value="2"/>
</dbReference>
<sequence length="264" mass="29288">MKAHGRIGIFDSGLGGLSVMAAIHQLMPNESLLYYGDSKNAPYGIKTKEAVYDRSKEICDLFIAEGCKAIVIACNTATSAAVTKLREVMPVPIIGMEPAIRPALRMTKGKVLVLATAMTLKEDKFNLLVQDMSAESRILRWPAPDLVTLVENDFDNENLVTEAVSKCFASLKDTEKPDAVVLGCTHFVFLKREIETYFNHEAVVIDGNFGTAQQLKRQLEIKNLCVNDEEVGTLEIRNSFGEAFEKKSKDMLSHLLKEARHHGE</sequence>
<dbReference type="InterPro" id="IPR015942">
    <property type="entry name" value="Asp/Glu/hydantoin_racemase"/>
</dbReference>
<keyword evidence="3 7" id="KW-0133">Cell shape</keyword>
<feature type="active site" description="Proton donor/acceptor" evidence="7">
    <location>
        <position position="74"/>
    </location>
</feature>
<evidence type="ECO:0000313" key="8">
    <source>
        <dbReference type="EMBL" id="MBS7527135.1"/>
    </source>
</evidence>
<reference evidence="8 9" key="1">
    <citation type="submission" date="2021-05" db="EMBL/GenBank/DDBJ databases">
        <title>Fusibacter ferrireducens sp. nov., an anaerobic, sulfur- and Fe-reducing bacterium isolated from the mangrove sediment.</title>
        <authorList>
            <person name="Qiu D."/>
        </authorList>
    </citation>
    <scope>NUCLEOTIDE SEQUENCE [LARGE SCALE GENOMIC DNA]</scope>
    <source>
        <strain evidence="8 9">DSM 12116</strain>
    </source>
</reference>
<proteinExistence type="inferred from homology"/>
<evidence type="ECO:0000256" key="7">
    <source>
        <dbReference type="HAMAP-Rule" id="MF_00258"/>
    </source>
</evidence>
<comment type="pathway">
    <text evidence="7">Cell wall biogenesis; peptidoglycan biosynthesis.</text>
</comment>
<accession>A0ABS5PPQ3</accession>
<keyword evidence="5 7" id="KW-0413">Isomerase</keyword>
<evidence type="ECO:0000256" key="6">
    <source>
        <dbReference type="ARBA" id="ARBA00023316"/>
    </source>
</evidence>
<dbReference type="InterPro" id="IPR018187">
    <property type="entry name" value="Asp/Glu_racemase_AS_1"/>
</dbReference>
<comment type="similarity">
    <text evidence="7">Belongs to the aspartate/glutamate racemases family.</text>
</comment>
<feature type="binding site" evidence="7">
    <location>
        <begin position="43"/>
        <end position="44"/>
    </location>
    <ligand>
        <name>substrate</name>
    </ligand>
</feature>
<feature type="binding site" evidence="7">
    <location>
        <begin position="11"/>
        <end position="12"/>
    </location>
    <ligand>
        <name>substrate</name>
    </ligand>
</feature>
<gene>
    <name evidence="7 8" type="primary">murI</name>
    <name evidence="8" type="ORF">KHM83_10635</name>
</gene>
<dbReference type="EMBL" id="JAHBCL010000017">
    <property type="protein sequence ID" value="MBS7527135.1"/>
    <property type="molecule type" value="Genomic_DNA"/>
</dbReference>
<evidence type="ECO:0000256" key="2">
    <source>
        <dbReference type="ARBA" id="ARBA00013090"/>
    </source>
</evidence>
<dbReference type="PROSITE" id="PS00923">
    <property type="entry name" value="ASP_GLU_RACEMASE_1"/>
    <property type="match status" value="1"/>
</dbReference>
<feature type="active site" description="Proton donor/acceptor" evidence="7">
    <location>
        <position position="184"/>
    </location>
</feature>
<dbReference type="InterPro" id="IPR004391">
    <property type="entry name" value="Glu_race"/>
</dbReference>
<evidence type="ECO:0000256" key="5">
    <source>
        <dbReference type="ARBA" id="ARBA00023235"/>
    </source>
</evidence>
<keyword evidence="9" id="KW-1185">Reference proteome</keyword>